<dbReference type="InterPro" id="IPR036942">
    <property type="entry name" value="Beta-barrel_TonB_sf"/>
</dbReference>
<proteinExistence type="inferred from homology"/>
<evidence type="ECO:0000256" key="7">
    <source>
        <dbReference type="ARBA" id="ARBA00023077"/>
    </source>
</evidence>
<dbReference type="InterPro" id="IPR039426">
    <property type="entry name" value="TonB-dep_rcpt-like"/>
</dbReference>
<dbReference type="SUPFAM" id="SSF56935">
    <property type="entry name" value="Porins"/>
    <property type="match status" value="1"/>
</dbReference>
<protein>
    <submittedName>
        <fullName evidence="16">TonB-dependent receptor</fullName>
    </submittedName>
</protein>
<dbReference type="Proteomes" id="UP001574673">
    <property type="component" value="Unassembled WGS sequence"/>
</dbReference>
<keyword evidence="4 11" id="KW-1134">Transmembrane beta strand</keyword>
<comment type="caution">
    <text evidence="16">The sequence shown here is derived from an EMBL/GenBank/DDBJ whole genome shotgun (WGS) entry which is preliminary data.</text>
</comment>
<gene>
    <name evidence="16" type="ORF">ABCS64_05325</name>
</gene>
<dbReference type="Pfam" id="PF00593">
    <property type="entry name" value="TonB_dep_Rec_b-barrel"/>
    <property type="match status" value="1"/>
</dbReference>
<evidence type="ECO:0000256" key="5">
    <source>
        <dbReference type="ARBA" id="ARBA00022692"/>
    </source>
</evidence>
<dbReference type="Pfam" id="PF07715">
    <property type="entry name" value="Plug"/>
    <property type="match status" value="1"/>
</dbReference>
<evidence type="ECO:0000256" key="13">
    <source>
        <dbReference type="SAM" id="Phobius"/>
    </source>
</evidence>
<evidence type="ECO:0000256" key="6">
    <source>
        <dbReference type="ARBA" id="ARBA00022729"/>
    </source>
</evidence>
<dbReference type="InterPro" id="IPR000531">
    <property type="entry name" value="Beta-barrel_TonB"/>
</dbReference>
<evidence type="ECO:0000313" key="17">
    <source>
        <dbReference type="Proteomes" id="UP001574673"/>
    </source>
</evidence>
<evidence type="ECO:0000256" key="3">
    <source>
        <dbReference type="ARBA" id="ARBA00022448"/>
    </source>
</evidence>
<comment type="subcellular location">
    <subcellularLocation>
        <location evidence="1 11">Cell outer membrane</location>
        <topology evidence="1 11">Multi-pass membrane protein</topology>
    </subcellularLocation>
</comment>
<feature type="transmembrane region" description="Helical" evidence="13">
    <location>
        <begin position="29"/>
        <end position="48"/>
    </location>
</feature>
<dbReference type="RefSeq" id="WP_418890863.1">
    <property type="nucleotide sequence ID" value="NZ_JBEUWX010000002.1"/>
</dbReference>
<keyword evidence="9 16" id="KW-0675">Receptor</keyword>
<evidence type="ECO:0000256" key="12">
    <source>
        <dbReference type="RuleBase" id="RU003357"/>
    </source>
</evidence>
<keyword evidence="10 11" id="KW-0998">Cell outer membrane</keyword>
<dbReference type="CDD" id="cd01347">
    <property type="entry name" value="ligand_gated_channel"/>
    <property type="match status" value="1"/>
</dbReference>
<keyword evidence="6" id="KW-0732">Signal</keyword>
<dbReference type="PANTHER" id="PTHR30069:SF29">
    <property type="entry name" value="HEMOGLOBIN AND HEMOGLOBIN-HAPTOGLOBIN-BINDING PROTEIN 1-RELATED"/>
    <property type="match status" value="1"/>
</dbReference>
<evidence type="ECO:0000256" key="1">
    <source>
        <dbReference type="ARBA" id="ARBA00004571"/>
    </source>
</evidence>
<dbReference type="InterPro" id="IPR037066">
    <property type="entry name" value="Plug_dom_sf"/>
</dbReference>
<name>A0ABV4UFS1_9RHOO</name>
<keyword evidence="3 11" id="KW-0813">Transport</keyword>
<reference evidence="17" key="1">
    <citation type="submission" date="2024-06" db="EMBL/GenBank/DDBJ databases">
        <title>Radixoralia hellwigii gen. nov., sp nov., isolated from a root canal in the human oral cavity.</title>
        <authorList>
            <person name="Bartsch S."/>
            <person name="Wittmer A."/>
            <person name="Schulz A.-K."/>
            <person name="Neumann-Schaal M."/>
            <person name="Wolf J."/>
            <person name="Gronow S."/>
            <person name="Tennert C."/>
            <person name="Haecker G."/>
            <person name="Cieplik F."/>
            <person name="Al-Ahmad A."/>
        </authorList>
    </citation>
    <scope>NUCLEOTIDE SEQUENCE [LARGE SCALE GENOMIC DNA]</scope>
    <source>
        <strain evidence="17">Wk13</strain>
    </source>
</reference>
<evidence type="ECO:0000256" key="2">
    <source>
        <dbReference type="ARBA" id="ARBA00009810"/>
    </source>
</evidence>
<evidence type="ECO:0000259" key="14">
    <source>
        <dbReference type="Pfam" id="PF00593"/>
    </source>
</evidence>
<dbReference type="PROSITE" id="PS52016">
    <property type="entry name" value="TONB_DEPENDENT_REC_3"/>
    <property type="match status" value="1"/>
</dbReference>
<evidence type="ECO:0000313" key="16">
    <source>
        <dbReference type="EMBL" id="MFA9949754.1"/>
    </source>
</evidence>
<keyword evidence="8 11" id="KW-0472">Membrane</keyword>
<feature type="domain" description="TonB-dependent receptor-like beta-barrel" evidence="14">
    <location>
        <begin position="312"/>
        <end position="753"/>
    </location>
</feature>
<evidence type="ECO:0000256" key="9">
    <source>
        <dbReference type="ARBA" id="ARBA00023170"/>
    </source>
</evidence>
<dbReference type="InterPro" id="IPR012910">
    <property type="entry name" value="Plug_dom"/>
</dbReference>
<organism evidence="16 17">
    <name type="scientific">Dentiradicibacter hellwigii</name>
    <dbReference type="NCBI Taxonomy" id="3149053"/>
    <lineage>
        <taxon>Bacteria</taxon>
        <taxon>Pseudomonadati</taxon>
        <taxon>Pseudomonadota</taxon>
        <taxon>Betaproteobacteria</taxon>
        <taxon>Rhodocyclales</taxon>
        <taxon>Rhodocyclaceae</taxon>
        <taxon>Dentiradicibacter</taxon>
    </lineage>
</organism>
<keyword evidence="13" id="KW-1133">Transmembrane helix</keyword>
<evidence type="ECO:0000256" key="11">
    <source>
        <dbReference type="PROSITE-ProRule" id="PRU01360"/>
    </source>
</evidence>
<comment type="similarity">
    <text evidence="2 11 12">Belongs to the TonB-dependent receptor family.</text>
</comment>
<accession>A0ABV4UFS1</accession>
<evidence type="ECO:0000256" key="8">
    <source>
        <dbReference type="ARBA" id="ARBA00023136"/>
    </source>
</evidence>
<dbReference type="Gene3D" id="2.40.170.20">
    <property type="entry name" value="TonB-dependent receptor, beta-barrel domain"/>
    <property type="match status" value="1"/>
</dbReference>
<keyword evidence="17" id="KW-1185">Reference proteome</keyword>
<dbReference type="Gene3D" id="2.170.130.10">
    <property type="entry name" value="TonB-dependent receptor, plug domain"/>
    <property type="match status" value="1"/>
</dbReference>
<sequence length="777" mass="85799">MTAYYLSKVFNILLEEPHRKNDRQRPWRLLFPNAIAVALALIGTGVHAEEKESSLGTVVVSASRIEQNTLEAPANVSVVNRDTIEATGAVRVGDALTAKVPSLYMRGSLGTSTRINGGPILSLRGPGGVRVMLDGISLSDGNAGSLSSLMNINVSEIDRIEVVPGASSALYGSEAVGGVINVLTKMPTKEEYRLRYLRGFNDAERNIAEASYRNRWENGLAVILAAGYEDMAGFAANNPVILQVTGAGNGRNAVQGGKRTTTTTGRPAYEVGDRGATPSHAAYVNAKLYYALDAKSRFFASFAHRKSYVGFNDFHNYLTRNGQPLNLPANNVSINGDRLGTVRPTSFWDTSNPNLRKESRYIVGYDGKLGEKYDLKVNLGYFDRDNYYVASDTGASFRHGPGRVTTTPNTTLDGSVQLGTAISEKHYLIGGYALTRGTLDRKVYQLSRWRDPEGSRTRVNEESSGTSTNHALFLQDQFFLNDALTLYLGGRYDRWTTHGVAKKYVGSPTGVFDSPARTHSAFSPKFAAVYRWTDTLTVRGSVGSGFNAPSNYNLYATPNQSGQFRLIVANPNVKPERSLSWDLGIEKALPNEGFLKAAYYEQRMKDMIYNKISPYTGTHPTITTLVTPTNTGEAYVRGLELSGEIPLTKWLRASASYSRTDTRITKDESGSGLEGKKLRYVPRDLASFALDAKWQNWRANLSTTYTGLQFSNEDNSDVVKNVYGGTSKYWLTNLRVSYAFDKYLKLSAGINNLFDKEYYEFYRMPGRNAYVEMEASF</sequence>
<dbReference type="PANTHER" id="PTHR30069">
    <property type="entry name" value="TONB-DEPENDENT OUTER MEMBRANE RECEPTOR"/>
    <property type="match status" value="1"/>
</dbReference>
<feature type="domain" description="TonB-dependent receptor plug" evidence="15">
    <location>
        <begin position="70"/>
        <end position="179"/>
    </location>
</feature>
<keyword evidence="5 11" id="KW-0812">Transmembrane</keyword>
<evidence type="ECO:0000256" key="10">
    <source>
        <dbReference type="ARBA" id="ARBA00023237"/>
    </source>
</evidence>
<dbReference type="EMBL" id="JBEUWX010000002">
    <property type="protein sequence ID" value="MFA9949754.1"/>
    <property type="molecule type" value="Genomic_DNA"/>
</dbReference>
<keyword evidence="7 12" id="KW-0798">TonB box</keyword>
<evidence type="ECO:0000256" key="4">
    <source>
        <dbReference type="ARBA" id="ARBA00022452"/>
    </source>
</evidence>
<evidence type="ECO:0000259" key="15">
    <source>
        <dbReference type="Pfam" id="PF07715"/>
    </source>
</evidence>